<dbReference type="InterPro" id="IPR050706">
    <property type="entry name" value="Cyclic-di-GMP_PDE-like"/>
</dbReference>
<dbReference type="SMART" id="SM00052">
    <property type="entry name" value="EAL"/>
    <property type="match status" value="1"/>
</dbReference>
<dbReference type="SUPFAM" id="SSF141868">
    <property type="entry name" value="EAL domain-like"/>
    <property type="match status" value="1"/>
</dbReference>
<dbReference type="RefSeq" id="WP_081176444.1">
    <property type="nucleotide sequence ID" value="NZ_MSPX01000010.1"/>
</dbReference>
<evidence type="ECO:0000259" key="2">
    <source>
        <dbReference type="PROSITE" id="PS50887"/>
    </source>
</evidence>
<accession>A0ABX3PCY6</accession>
<dbReference type="InterPro" id="IPR000160">
    <property type="entry name" value="GGDEF_dom"/>
</dbReference>
<protein>
    <submittedName>
        <fullName evidence="3">GGDEF-domain containing protein</fullName>
    </submittedName>
</protein>
<name>A0ABX3PCY6_9HYPH</name>
<feature type="domain" description="GGDEF" evidence="2">
    <location>
        <begin position="50"/>
        <end position="183"/>
    </location>
</feature>
<dbReference type="InterPro" id="IPR043128">
    <property type="entry name" value="Rev_trsase/Diguanyl_cyclase"/>
</dbReference>
<dbReference type="InterPro" id="IPR029787">
    <property type="entry name" value="Nucleotide_cyclase"/>
</dbReference>
<organism evidence="3 4">
    <name type="scientific">Xaviernesmea rhizosphaerae</name>
    <dbReference type="NCBI Taxonomy" id="1672749"/>
    <lineage>
        <taxon>Bacteria</taxon>
        <taxon>Pseudomonadati</taxon>
        <taxon>Pseudomonadota</taxon>
        <taxon>Alphaproteobacteria</taxon>
        <taxon>Hyphomicrobiales</taxon>
        <taxon>Rhizobiaceae</taxon>
        <taxon>Rhizobium/Agrobacterium group</taxon>
        <taxon>Xaviernesmea</taxon>
    </lineage>
</organism>
<feature type="domain" description="EAL" evidence="1">
    <location>
        <begin position="192"/>
        <end position="442"/>
    </location>
</feature>
<dbReference type="NCBIfam" id="TIGR00254">
    <property type="entry name" value="GGDEF"/>
    <property type="match status" value="1"/>
</dbReference>
<dbReference type="InterPro" id="IPR035919">
    <property type="entry name" value="EAL_sf"/>
</dbReference>
<dbReference type="PROSITE" id="PS50887">
    <property type="entry name" value="GGDEF"/>
    <property type="match status" value="1"/>
</dbReference>
<dbReference type="CDD" id="cd01949">
    <property type="entry name" value="GGDEF"/>
    <property type="match status" value="1"/>
</dbReference>
<sequence>MTAVFLTREPKHAAASERDRLADGLTGLGNLGWMDQEVRRLAAERQDDPAPFTVALANIDGFRPINDLLGQRAGDDILRQVANRLKACLPDGATVVRVGGDQFGFVLPLVFEQKGAEKVGLMLKDVLAAPFEIGERHIRLSASFGFAIYPFAGDDFDALMKSASTALYRAKRRGRAQITIYSEQIALEMRRRTQIEQALRNAIIADEVDVHFQPIVDLTGDRLVGFEALARWHDADLGTISPSDFVPLAEDHGFIDRLTEVLFRKALRAALAWPKDIFLSFNLSSAQFVDLSIASTVVNICRQTGFDPRRLIIEITETAVMADADTAQEIVAEMRAAGIHVALDDFGTGQSSLCRLRDFAFDKVKIDRSFVSRIANDHASEQIVKAIIAMCVGLNLEVVAEGIETPAEAMKLKALGCHMGQGYFYGRPKDVASTLKDLNGPFARGDTKA</sequence>
<dbReference type="Proteomes" id="UP000192652">
    <property type="component" value="Unassembled WGS sequence"/>
</dbReference>
<dbReference type="Gene3D" id="3.20.20.450">
    <property type="entry name" value="EAL domain"/>
    <property type="match status" value="1"/>
</dbReference>
<dbReference type="SMART" id="SM00267">
    <property type="entry name" value="GGDEF"/>
    <property type="match status" value="1"/>
</dbReference>
<reference evidence="3 4" key="1">
    <citation type="journal article" date="2017" name="Antonie Van Leeuwenhoek">
        <title>Rhizobium rhizosphaerae sp. nov., a novel species isolated from rice rhizosphere.</title>
        <authorList>
            <person name="Zhao J.J."/>
            <person name="Zhang J."/>
            <person name="Zhang R.J."/>
            <person name="Zhang C.W."/>
            <person name="Yin H.Q."/>
            <person name="Zhang X.X."/>
        </authorList>
    </citation>
    <scope>NUCLEOTIDE SEQUENCE [LARGE SCALE GENOMIC DNA]</scope>
    <source>
        <strain evidence="3 4">RD15</strain>
    </source>
</reference>
<dbReference type="PANTHER" id="PTHR33121:SF71">
    <property type="entry name" value="OXYGEN SENSOR PROTEIN DOSP"/>
    <property type="match status" value="1"/>
</dbReference>
<gene>
    <name evidence="3" type="ORF">BTR14_12745</name>
</gene>
<dbReference type="Pfam" id="PF00563">
    <property type="entry name" value="EAL"/>
    <property type="match status" value="1"/>
</dbReference>
<evidence type="ECO:0000259" key="1">
    <source>
        <dbReference type="PROSITE" id="PS50883"/>
    </source>
</evidence>
<dbReference type="PANTHER" id="PTHR33121">
    <property type="entry name" value="CYCLIC DI-GMP PHOSPHODIESTERASE PDEF"/>
    <property type="match status" value="1"/>
</dbReference>
<evidence type="ECO:0000313" key="3">
    <source>
        <dbReference type="EMBL" id="OQP85954.1"/>
    </source>
</evidence>
<dbReference type="Pfam" id="PF00990">
    <property type="entry name" value="GGDEF"/>
    <property type="match status" value="1"/>
</dbReference>
<proteinExistence type="predicted"/>
<dbReference type="InterPro" id="IPR001633">
    <property type="entry name" value="EAL_dom"/>
</dbReference>
<evidence type="ECO:0000313" key="4">
    <source>
        <dbReference type="Proteomes" id="UP000192652"/>
    </source>
</evidence>
<dbReference type="SUPFAM" id="SSF55073">
    <property type="entry name" value="Nucleotide cyclase"/>
    <property type="match status" value="1"/>
</dbReference>
<keyword evidence="4" id="KW-1185">Reference proteome</keyword>
<dbReference type="EMBL" id="MSPX01000010">
    <property type="protein sequence ID" value="OQP85954.1"/>
    <property type="molecule type" value="Genomic_DNA"/>
</dbReference>
<dbReference type="CDD" id="cd01948">
    <property type="entry name" value="EAL"/>
    <property type="match status" value="1"/>
</dbReference>
<dbReference type="PROSITE" id="PS50883">
    <property type="entry name" value="EAL"/>
    <property type="match status" value="1"/>
</dbReference>
<comment type="caution">
    <text evidence="3">The sequence shown here is derived from an EMBL/GenBank/DDBJ whole genome shotgun (WGS) entry which is preliminary data.</text>
</comment>
<dbReference type="Gene3D" id="3.30.70.270">
    <property type="match status" value="1"/>
</dbReference>